<proteinExistence type="predicted"/>
<evidence type="ECO:0000256" key="1">
    <source>
        <dbReference type="SAM" id="SignalP"/>
    </source>
</evidence>
<dbReference type="AlphaFoldDB" id="E4TL79"/>
<reference evidence="2 3" key="1">
    <citation type="journal article" date="2011" name="Stand. Genomic Sci.">
        <title>Complete genome sequence of Marivirga tractuosa type strain (H-43).</title>
        <authorList>
            <person name="Pagani I."/>
            <person name="Chertkov O."/>
            <person name="Lapidus A."/>
            <person name="Lucas S."/>
            <person name="Del Rio T.G."/>
            <person name="Tice H."/>
            <person name="Copeland A."/>
            <person name="Cheng J.F."/>
            <person name="Nolan M."/>
            <person name="Saunders E."/>
            <person name="Pitluck S."/>
            <person name="Held B."/>
            <person name="Goodwin L."/>
            <person name="Liolios K."/>
            <person name="Ovchinikova G."/>
            <person name="Ivanova N."/>
            <person name="Mavromatis K."/>
            <person name="Pati A."/>
            <person name="Chen A."/>
            <person name="Palaniappan K."/>
            <person name="Land M."/>
            <person name="Hauser L."/>
            <person name="Jeffries C.D."/>
            <person name="Detter J.C."/>
            <person name="Han C."/>
            <person name="Tapia R."/>
            <person name="Ngatchou-Djao O.D."/>
            <person name="Rohde M."/>
            <person name="Goker M."/>
            <person name="Spring S."/>
            <person name="Sikorski J."/>
            <person name="Woyke T."/>
            <person name="Bristow J."/>
            <person name="Eisen J.A."/>
            <person name="Markowitz V."/>
            <person name="Hugenholtz P."/>
            <person name="Klenk H.P."/>
            <person name="Kyrpides N.C."/>
        </authorList>
    </citation>
    <scope>NUCLEOTIDE SEQUENCE [LARGE SCALE GENOMIC DNA]</scope>
    <source>
        <strain evidence="3">ATCC 23168 / DSM 4126 / NBRC 15989 / NCIMB 1408 / VKM B-1430 / H-43</strain>
    </source>
</reference>
<dbReference type="Pfam" id="PF02585">
    <property type="entry name" value="PIG-L"/>
    <property type="match status" value="1"/>
</dbReference>
<name>E4TL79_MARTH</name>
<dbReference type="SUPFAM" id="SSF102588">
    <property type="entry name" value="LmbE-like"/>
    <property type="match status" value="1"/>
</dbReference>
<dbReference type="PANTHER" id="PTHR12993:SF11">
    <property type="entry name" value="N-ACETYLGLUCOSAMINYL-PHOSPHATIDYLINOSITOL DE-N-ACETYLASE"/>
    <property type="match status" value="1"/>
</dbReference>
<dbReference type="STRING" id="643867.Ftrac_0206"/>
<feature type="chain" id="PRO_5003189469" evidence="1">
    <location>
        <begin position="20"/>
        <end position="829"/>
    </location>
</feature>
<dbReference type="Gene3D" id="3.40.50.10320">
    <property type="entry name" value="LmbE-like"/>
    <property type="match status" value="1"/>
</dbReference>
<dbReference type="EMBL" id="CP002349">
    <property type="protein sequence ID" value="ADR20217.1"/>
    <property type="molecule type" value="Genomic_DNA"/>
</dbReference>
<feature type="signal peptide" evidence="1">
    <location>
        <begin position="1"/>
        <end position="19"/>
    </location>
</feature>
<dbReference type="SUPFAM" id="SSF52317">
    <property type="entry name" value="Class I glutamine amidotransferase-like"/>
    <property type="match status" value="1"/>
</dbReference>
<dbReference type="InterPro" id="IPR029062">
    <property type="entry name" value="Class_I_gatase-like"/>
</dbReference>
<keyword evidence="3" id="KW-1185">Reference proteome</keyword>
<accession>E4TL79</accession>
<gene>
    <name evidence="2" type="ordered locus">Ftrac_0206</name>
</gene>
<dbReference type="RefSeq" id="WP_013452368.1">
    <property type="nucleotide sequence ID" value="NC_014759.1"/>
</dbReference>
<dbReference type="InterPro" id="IPR003737">
    <property type="entry name" value="GlcNAc_PI_deacetylase-related"/>
</dbReference>
<organism evidence="2 3">
    <name type="scientific">Marivirga tractuosa (strain ATCC 23168 / DSM 4126 / NBRC 15989 / NCIMB 1408 / VKM B-1430 / H-43)</name>
    <name type="common">Microscilla tractuosa</name>
    <name type="synonym">Flexibacter tractuosus</name>
    <dbReference type="NCBI Taxonomy" id="643867"/>
    <lineage>
        <taxon>Bacteria</taxon>
        <taxon>Pseudomonadati</taxon>
        <taxon>Bacteroidota</taxon>
        <taxon>Cytophagia</taxon>
        <taxon>Cytophagales</taxon>
        <taxon>Marivirgaceae</taxon>
        <taxon>Marivirga</taxon>
    </lineage>
</organism>
<dbReference type="eggNOG" id="COG2120">
    <property type="taxonomic scope" value="Bacteria"/>
</dbReference>
<dbReference type="InterPro" id="IPR024078">
    <property type="entry name" value="LmbE-like_dom_sf"/>
</dbReference>
<protein>
    <submittedName>
        <fullName evidence="2">LmbE family protein</fullName>
    </submittedName>
</protein>
<keyword evidence="1" id="KW-0732">Signal</keyword>
<dbReference type="HOGENOM" id="CLU_347750_0_0_10"/>
<dbReference type="PANTHER" id="PTHR12993">
    <property type="entry name" value="N-ACETYLGLUCOSAMINYL-PHOSPHATIDYLINOSITOL DE-N-ACETYLASE-RELATED"/>
    <property type="match status" value="1"/>
</dbReference>
<dbReference type="Proteomes" id="UP000008720">
    <property type="component" value="Chromosome"/>
</dbReference>
<sequence length="829" mass="93387">MKYNLTIFLFFTFVSFSIAQVKEPVPASEILHQMEKLQNTTRVLYVAAHPDDENTRFIAYVENGKKFEAAYLSLTRGDGGQNVIGPELREGLGLIRTQELLAAREIDGGQQFFTRANDFGYSKNPSETFNKWGKEEVLSDAIWTIRNFQPDIIVTRFNKTPGITHGHHTASAILAHEAFKMAGDKTAFPEQLEFTNIWQPKKIYWNTSSWFFRRNEDFDKSQYVTENAGGYSPLLGISYTEMAALSRSRHKSQAFGTAGSRGDEIEYFEFWDGPENAKEIFNGVDHSWSKFKNGKTIQKAIDKLVDDFEPKKPEASIDQLFVIKQLIEKLDDSAVKNDKLKAIEDLILNCAGFYHLFYHDHPYISPGDQINLNMELVNRSDADLKVIGASINAIGEDLDIAGELSNNDVKLQSFAIKIPEDFPYSNPYWLDDPSANGLYKVENQKLIGKAENDPAIIAEINLSINGNKFSFSSPLKYKSSDRISGEIIQPLYVIPPLSIEFGEEVSIFTNTGQEKEISIKVKALKDNISGLLELDLPAGWKAETDQLDLSFENLVRNSTKEFKINLTSGGEEGKYDLRAFARIDEKSVGKSVQEIQYDHIPNQIIIRNASQKLVLADVKTKGKKIAYIEGAGDAVDEALVAMGYQVDFINIESISIEELKQYDAVVAGIRAYNVNSALQVHYGKMNDYMNSGGVYMVQYNTTYSLPDTDFWPYPLDLSRDRITVEQASMEFINPDHSALNYPNKITAEDFEGWVQERGLYFPDKWDKNYVPILAGNDPDETTKKGALLIADYGKGKFVYTGLSFFRELPAGVPGAYRLLANLLARNSNQ</sequence>
<dbReference type="OrthoDB" id="9759749at2"/>
<dbReference type="Gene3D" id="3.40.50.880">
    <property type="match status" value="1"/>
</dbReference>
<evidence type="ECO:0000313" key="2">
    <source>
        <dbReference type="EMBL" id="ADR20217.1"/>
    </source>
</evidence>
<dbReference type="GO" id="GO:0000225">
    <property type="term" value="F:N-acetylglucosaminylphosphatidylinositol deacetylase activity"/>
    <property type="evidence" value="ECO:0007669"/>
    <property type="project" value="TreeGrafter"/>
</dbReference>
<evidence type="ECO:0000313" key="3">
    <source>
        <dbReference type="Proteomes" id="UP000008720"/>
    </source>
</evidence>
<dbReference type="KEGG" id="mtt:Ftrac_0206"/>